<sequence>MISKFHTAYNIAKEEMLVSKFRSQILDHVDLAKEEFEALKMLISSTFMDKSYLSLWELMMTKRAILIRLSDTVEAIRISIEAPSLEDFAARESVNTWFTQGQRARRSCFIYLMLI</sequence>
<dbReference type="AlphaFoldDB" id="A0AA47MBC0"/>
<organism evidence="1 2">
    <name type="scientific">Merluccius polli</name>
    <name type="common">Benguela hake</name>
    <name type="synonym">Merluccius cadenati</name>
    <dbReference type="NCBI Taxonomy" id="89951"/>
    <lineage>
        <taxon>Eukaryota</taxon>
        <taxon>Metazoa</taxon>
        <taxon>Chordata</taxon>
        <taxon>Craniata</taxon>
        <taxon>Vertebrata</taxon>
        <taxon>Euteleostomi</taxon>
        <taxon>Actinopterygii</taxon>
        <taxon>Neopterygii</taxon>
        <taxon>Teleostei</taxon>
        <taxon>Neoteleostei</taxon>
        <taxon>Acanthomorphata</taxon>
        <taxon>Zeiogadaria</taxon>
        <taxon>Gadariae</taxon>
        <taxon>Gadiformes</taxon>
        <taxon>Gadoidei</taxon>
        <taxon>Merlucciidae</taxon>
        <taxon>Merluccius</taxon>
    </lineage>
</organism>
<comment type="caution">
    <text evidence="1">The sequence shown here is derived from an EMBL/GenBank/DDBJ whole genome shotgun (WGS) entry which is preliminary data.</text>
</comment>
<gene>
    <name evidence="1" type="ORF">N1851_026872</name>
</gene>
<keyword evidence="2" id="KW-1185">Reference proteome</keyword>
<accession>A0AA47MBC0</accession>
<evidence type="ECO:0000313" key="2">
    <source>
        <dbReference type="Proteomes" id="UP001174136"/>
    </source>
</evidence>
<dbReference type="EMBL" id="JAOPHQ010005120">
    <property type="protein sequence ID" value="KAK0136939.1"/>
    <property type="molecule type" value="Genomic_DNA"/>
</dbReference>
<proteinExistence type="predicted"/>
<reference evidence="1" key="1">
    <citation type="journal article" date="2023" name="Front. Mar. Sci.">
        <title>A new Merluccius polli reference genome to investigate the effects of global change in West African waters.</title>
        <authorList>
            <person name="Mateo J.L."/>
            <person name="Blanco-Fernandez C."/>
            <person name="Garcia-Vazquez E."/>
            <person name="Machado-Schiaffino G."/>
        </authorList>
    </citation>
    <scope>NUCLEOTIDE SEQUENCE</scope>
    <source>
        <strain evidence="1">C29</strain>
        <tissue evidence="1">Fin</tissue>
    </source>
</reference>
<dbReference type="Proteomes" id="UP001174136">
    <property type="component" value="Unassembled WGS sequence"/>
</dbReference>
<name>A0AA47MBC0_MERPO</name>
<protein>
    <submittedName>
        <fullName evidence="1">Uncharacterized protein</fullName>
    </submittedName>
</protein>
<evidence type="ECO:0000313" key="1">
    <source>
        <dbReference type="EMBL" id="KAK0136939.1"/>
    </source>
</evidence>